<gene>
    <name evidence="3" type="ORF">FHY64_06215</name>
</gene>
<dbReference type="RefSeq" id="WP_140193552.1">
    <property type="nucleotide sequence ID" value="NZ_CP065915.1"/>
</dbReference>
<dbReference type="Pfam" id="PF13517">
    <property type="entry name" value="FG-GAP_3"/>
    <property type="match status" value="1"/>
</dbReference>
<evidence type="ECO:0000256" key="2">
    <source>
        <dbReference type="SAM" id="SignalP"/>
    </source>
</evidence>
<dbReference type="EMBL" id="VFFF01000001">
    <property type="protein sequence ID" value="TNY32868.1"/>
    <property type="molecule type" value="Genomic_DNA"/>
</dbReference>
<keyword evidence="4" id="KW-1185">Reference proteome</keyword>
<dbReference type="Proteomes" id="UP000314011">
    <property type="component" value="Unassembled WGS sequence"/>
</dbReference>
<accession>A0A5C5GDU6</accession>
<dbReference type="SUPFAM" id="SSF69318">
    <property type="entry name" value="Integrin alpha N-terminal domain"/>
    <property type="match status" value="1"/>
</dbReference>
<evidence type="ECO:0000313" key="3">
    <source>
        <dbReference type="EMBL" id="TNY32868.1"/>
    </source>
</evidence>
<organism evidence="3 4">
    <name type="scientific">Pelagovum pacificum</name>
    <dbReference type="NCBI Taxonomy" id="2588711"/>
    <lineage>
        <taxon>Bacteria</taxon>
        <taxon>Pseudomonadati</taxon>
        <taxon>Pseudomonadota</taxon>
        <taxon>Alphaproteobacteria</taxon>
        <taxon>Rhodobacterales</taxon>
        <taxon>Paracoccaceae</taxon>
        <taxon>Pelagovum</taxon>
    </lineage>
</organism>
<comment type="caution">
    <text evidence="3">The sequence shown here is derived from an EMBL/GenBank/DDBJ whole genome shotgun (WGS) entry which is preliminary data.</text>
</comment>
<keyword evidence="1 2" id="KW-0732">Signal</keyword>
<dbReference type="InterPro" id="IPR028994">
    <property type="entry name" value="Integrin_alpha_N"/>
</dbReference>
<dbReference type="OrthoDB" id="58662at2"/>
<protein>
    <submittedName>
        <fullName evidence="3">VCBS repeat-containing protein</fullName>
    </submittedName>
</protein>
<dbReference type="InterPro" id="IPR013517">
    <property type="entry name" value="FG-GAP"/>
</dbReference>
<evidence type="ECO:0000313" key="4">
    <source>
        <dbReference type="Proteomes" id="UP000314011"/>
    </source>
</evidence>
<reference evidence="3 4" key="1">
    <citation type="submission" date="2019-06" db="EMBL/GenBank/DDBJ databases">
        <title>Genome of new Rhodobacteraceae sp. SM1903.</title>
        <authorList>
            <person name="Ren X."/>
        </authorList>
    </citation>
    <scope>NUCLEOTIDE SEQUENCE [LARGE SCALE GENOMIC DNA]</scope>
    <source>
        <strain evidence="3 4">SM1903</strain>
    </source>
</reference>
<dbReference type="AlphaFoldDB" id="A0A5C5GDU6"/>
<evidence type="ECO:0000256" key="1">
    <source>
        <dbReference type="ARBA" id="ARBA00022729"/>
    </source>
</evidence>
<sequence>MRAAPIAGLAMLLALPVEAQVPDILSAHYDGPTDRYPHGALGDPFEWGTLVLERNQCPGCAGIERDTLTINLPPELVFEDTAPRLVDVDGDGLRDVITVQSHRDYGARLAVFDSLGAVVAATDRIGQPNRWLAPLGAVDLDGDGRVEIAYVDRPHLAKRLIVVEYREGTLTPEAVAEGHTNHRFGDPEIGGGLRLCDGAAEIITASGDWTRVLATSLRNGVLSSRDLGPYTGPDSFTAALAC</sequence>
<feature type="chain" id="PRO_5022844608" evidence="2">
    <location>
        <begin position="20"/>
        <end position="242"/>
    </location>
</feature>
<feature type="signal peptide" evidence="2">
    <location>
        <begin position="1"/>
        <end position="19"/>
    </location>
</feature>
<proteinExistence type="predicted"/>
<name>A0A5C5GDU6_9RHOB</name>